<dbReference type="InterPro" id="IPR010920">
    <property type="entry name" value="LSM_dom_sf"/>
</dbReference>
<feature type="transmembrane region" description="Helical" evidence="8">
    <location>
        <begin position="469"/>
        <end position="495"/>
    </location>
</feature>
<comment type="subcellular location">
    <subcellularLocation>
        <location evidence="1">Cell membrane</location>
        <topology evidence="1">Multi-pass membrane protein</topology>
    </subcellularLocation>
</comment>
<organism evidence="13 14">
    <name type="scientific">Afipia massiliensis</name>
    <dbReference type="NCBI Taxonomy" id="211460"/>
    <lineage>
        <taxon>Bacteria</taxon>
        <taxon>Pseudomonadati</taxon>
        <taxon>Pseudomonadota</taxon>
        <taxon>Alphaproteobacteria</taxon>
        <taxon>Hyphomicrobiales</taxon>
        <taxon>Nitrobacteraceae</taxon>
        <taxon>Afipia</taxon>
    </lineage>
</organism>
<dbReference type="InterPro" id="IPR023408">
    <property type="entry name" value="MscS_beta-dom_sf"/>
</dbReference>
<dbReference type="RefSeq" id="WP_184082133.1">
    <property type="nucleotide sequence ID" value="NZ_JACHIJ010000001.1"/>
</dbReference>
<feature type="region of interest" description="Disordered" evidence="7">
    <location>
        <begin position="24"/>
        <end position="60"/>
    </location>
</feature>
<feature type="transmembrane region" description="Helical" evidence="8">
    <location>
        <begin position="569"/>
        <end position="591"/>
    </location>
</feature>
<dbReference type="Gene3D" id="3.30.70.100">
    <property type="match status" value="1"/>
</dbReference>
<feature type="transmembrane region" description="Helical" evidence="8">
    <location>
        <begin position="433"/>
        <end position="457"/>
    </location>
</feature>
<dbReference type="Gene3D" id="2.30.30.60">
    <property type="match status" value="1"/>
</dbReference>
<dbReference type="Pfam" id="PF12607">
    <property type="entry name" value="DUF3772"/>
    <property type="match status" value="1"/>
</dbReference>
<keyword evidence="9" id="KW-0732">Signal</keyword>
<dbReference type="SUPFAM" id="SSF50182">
    <property type="entry name" value="Sm-like ribonucleoproteins"/>
    <property type="match status" value="1"/>
</dbReference>
<feature type="domain" description="DUF3772" evidence="11">
    <location>
        <begin position="163"/>
        <end position="220"/>
    </location>
</feature>
<dbReference type="InterPro" id="IPR011066">
    <property type="entry name" value="MscS_channel_C_sf"/>
</dbReference>
<dbReference type="EMBL" id="JACHIJ010000001">
    <property type="protein sequence ID" value="MBB5050288.1"/>
    <property type="molecule type" value="Genomic_DNA"/>
</dbReference>
<protein>
    <submittedName>
        <fullName evidence="13">Small-conductance mechanosensitive channel</fullName>
    </submittedName>
</protein>
<sequence>MNIRTIAVFLALALTPCATLQAATPAPTPAPPAAKGAESPATAAPAPATPPAKEALPEVPAPTYPSAVASLNGWKQTLDSVEWLLQLGITDEARLTRIRDEIAEAQKGARDLIASMTQGLNEATERAAGLAPGEKDTTPQSDEVKLERAKLLAEISARQSIVQQANLINVRAQQSLDLISERRRARFTDTVFKRSPSLINPSFWVRVAEEIPPATTRLIELASRWVGVMTEQPLRAASGFAIAVVVLLGFFLSPWRRWQARWTTRDAVITEPSALRKTSSAAVIVLANTLIPGTCLLVLYQSLIALGVLPDEVSAIARPLFGVVTFAFFFYSLATATLAPDRPAWRLIDLDDEIAGKLVPVAALLGIAACFGVLLQGLNRAIGAPAELSAASEGVVALTKAFLFMAALRIAAHTGNEDDKEEEFAAKAAKRSAWHLLIPLGWLLAATAVLGPLAGFVSFGGFVAGEMTLIVVVLMAAVLLSRFADALIAATFSYYGTVGRFLRQTAGLSSPAVRQIAALLNGLVQLALIALAVFMVLATWGINFDDVFGSLSSAFFGFSIGKFTISPSAILGGIIVLIVGVVATRAVQSWLESRFLPETNLDFGVRSSIRTGVGYIGIILAVIIALSYVGLNLQNIAIVAGALSVGIGFGLQSIINNFVSGLILLVERPIKVGDRIEVGARMGVVKRINVRATEIATYDNVSVIVPNADLISGQVVNWMHGSYMARLSVKVGTSYNADPDHVIAVLLDIASNHPRTLKSPAPFANLGNFGADALEFAVFFHVANIGADGGVADDIRLEILRRFRKEGIEMPLAQRDLHLRDLDRIEALVRTVGRGNRSGSRRERNEDADFDRAGTDNGKTDRARSDRDKSDRTKADSVKTDGTRTAKESWQ</sequence>
<keyword evidence="5 8" id="KW-1133">Transmembrane helix</keyword>
<keyword evidence="4 8" id="KW-0812">Transmembrane</keyword>
<dbReference type="InterPro" id="IPR011014">
    <property type="entry name" value="MscS_channel_TM-2"/>
</dbReference>
<evidence type="ECO:0000256" key="4">
    <source>
        <dbReference type="ARBA" id="ARBA00022692"/>
    </source>
</evidence>
<dbReference type="SUPFAM" id="SSF82689">
    <property type="entry name" value="Mechanosensitive channel protein MscS (YggB), C-terminal domain"/>
    <property type="match status" value="1"/>
</dbReference>
<evidence type="ECO:0000256" key="9">
    <source>
        <dbReference type="SAM" id="SignalP"/>
    </source>
</evidence>
<gene>
    <name evidence="13" type="ORF">HNQ36_000236</name>
</gene>
<evidence type="ECO:0000259" key="11">
    <source>
        <dbReference type="Pfam" id="PF12607"/>
    </source>
</evidence>
<evidence type="ECO:0000256" key="6">
    <source>
        <dbReference type="ARBA" id="ARBA00023136"/>
    </source>
</evidence>
<dbReference type="SUPFAM" id="SSF82861">
    <property type="entry name" value="Mechanosensitive channel protein MscS (YggB), transmembrane region"/>
    <property type="match status" value="1"/>
</dbReference>
<evidence type="ECO:0000313" key="13">
    <source>
        <dbReference type="EMBL" id="MBB5050288.1"/>
    </source>
</evidence>
<feature type="domain" description="Mechanosensitive ion channel MscS C-terminal" evidence="12">
    <location>
        <begin position="729"/>
        <end position="810"/>
    </location>
</feature>
<evidence type="ECO:0000256" key="3">
    <source>
        <dbReference type="ARBA" id="ARBA00022475"/>
    </source>
</evidence>
<evidence type="ECO:0000259" key="10">
    <source>
        <dbReference type="Pfam" id="PF00924"/>
    </source>
</evidence>
<dbReference type="Proteomes" id="UP000521227">
    <property type="component" value="Unassembled WGS sequence"/>
</dbReference>
<feature type="transmembrane region" description="Helical" evidence="8">
    <location>
        <begin position="516"/>
        <end position="542"/>
    </location>
</feature>
<accession>A0A840MX37</accession>
<feature type="domain" description="Mechanosensitive ion channel MscS" evidence="10">
    <location>
        <begin position="654"/>
        <end position="719"/>
    </location>
</feature>
<evidence type="ECO:0000256" key="5">
    <source>
        <dbReference type="ARBA" id="ARBA00022989"/>
    </source>
</evidence>
<feature type="transmembrane region" description="Helical" evidence="8">
    <location>
        <begin position="390"/>
        <end position="412"/>
    </location>
</feature>
<feature type="compositionally biased region" description="Low complexity" evidence="7">
    <location>
        <begin position="33"/>
        <end position="54"/>
    </location>
</feature>
<feature type="transmembrane region" description="Helical" evidence="8">
    <location>
        <begin position="358"/>
        <end position="378"/>
    </location>
</feature>
<dbReference type="InterPro" id="IPR006685">
    <property type="entry name" value="MscS_channel_2nd"/>
</dbReference>
<evidence type="ECO:0000256" key="8">
    <source>
        <dbReference type="SAM" id="Phobius"/>
    </source>
</evidence>
<comment type="similarity">
    <text evidence="2">Belongs to the MscS (TC 1.A.23) family.</text>
</comment>
<evidence type="ECO:0000256" key="7">
    <source>
        <dbReference type="SAM" id="MobiDB-lite"/>
    </source>
</evidence>
<dbReference type="PANTHER" id="PTHR30347:SF1">
    <property type="entry name" value="MECHANOSENSITIVE CHANNEL MSCK"/>
    <property type="match status" value="1"/>
</dbReference>
<dbReference type="AlphaFoldDB" id="A0A840MX37"/>
<feature type="chain" id="PRO_5032290149" evidence="9">
    <location>
        <begin position="23"/>
        <end position="891"/>
    </location>
</feature>
<feature type="transmembrane region" description="Helical" evidence="8">
    <location>
        <begin position="637"/>
        <end position="666"/>
    </location>
</feature>
<reference evidence="13 14" key="1">
    <citation type="submission" date="2020-08" db="EMBL/GenBank/DDBJ databases">
        <title>Genomic Encyclopedia of Type Strains, Phase IV (KMG-IV): sequencing the most valuable type-strain genomes for metagenomic binning, comparative biology and taxonomic classification.</title>
        <authorList>
            <person name="Goeker M."/>
        </authorList>
    </citation>
    <scope>NUCLEOTIDE SEQUENCE [LARGE SCALE GENOMIC DNA]</scope>
    <source>
        <strain evidence="13 14">DSM 17498</strain>
    </source>
</reference>
<evidence type="ECO:0000313" key="14">
    <source>
        <dbReference type="Proteomes" id="UP000521227"/>
    </source>
</evidence>
<keyword evidence="6 8" id="KW-0472">Membrane</keyword>
<comment type="caution">
    <text evidence="13">The sequence shown here is derived from an EMBL/GenBank/DDBJ whole genome shotgun (WGS) entry which is preliminary data.</text>
</comment>
<dbReference type="Gene3D" id="1.10.287.1260">
    <property type="match status" value="1"/>
</dbReference>
<keyword evidence="3" id="KW-1003">Cell membrane</keyword>
<dbReference type="GO" id="GO:0008381">
    <property type="term" value="F:mechanosensitive monoatomic ion channel activity"/>
    <property type="evidence" value="ECO:0007669"/>
    <property type="project" value="UniProtKB-ARBA"/>
</dbReference>
<dbReference type="Pfam" id="PF21082">
    <property type="entry name" value="MS_channel_3rd"/>
    <property type="match status" value="1"/>
</dbReference>
<feature type="signal peptide" evidence="9">
    <location>
        <begin position="1"/>
        <end position="22"/>
    </location>
</feature>
<feature type="region of interest" description="Disordered" evidence="7">
    <location>
        <begin position="834"/>
        <end position="891"/>
    </location>
</feature>
<dbReference type="InterPro" id="IPR052702">
    <property type="entry name" value="MscS-like_channel"/>
</dbReference>
<evidence type="ECO:0000256" key="1">
    <source>
        <dbReference type="ARBA" id="ARBA00004651"/>
    </source>
</evidence>
<feature type="transmembrane region" description="Helical" evidence="8">
    <location>
        <begin position="236"/>
        <end position="255"/>
    </location>
</feature>
<feature type="transmembrane region" description="Helical" evidence="8">
    <location>
        <begin position="612"/>
        <end position="631"/>
    </location>
</feature>
<name>A0A840MX37_9BRAD</name>
<feature type="transmembrane region" description="Helical" evidence="8">
    <location>
        <begin position="320"/>
        <end position="338"/>
    </location>
</feature>
<feature type="transmembrane region" description="Helical" evidence="8">
    <location>
        <begin position="281"/>
        <end position="300"/>
    </location>
</feature>
<evidence type="ECO:0000259" key="12">
    <source>
        <dbReference type="Pfam" id="PF21082"/>
    </source>
</evidence>
<dbReference type="InterPro" id="IPR022249">
    <property type="entry name" value="DUF3772"/>
</dbReference>
<dbReference type="GO" id="GO:0005886">
    <property type="term" value="C:plasma membrane"/>
    <property type="evidence" value="ECO:0007669"/>
    <property type="project" value="UniProtKB-SubCell"/>
</dbReference>
<proteinExistence type="inferred from homology"/>
<dbReference type="PANTHER" id="PTHR30347">
    <property type="entry name" value="POTASSIUM CHANNEL RELATED"/>
    <property type="match status" value="1"/>
</dbReference>
<dbReference type="InterPro" id="IPR049278">
    <property type="entry name" value="MS_channel_C"/>
</dbReference>
<dbReference type="Pfam" id="PF00924">
    <property type="entry name" value="MS_channel_2nd"/>
    <property type="match status" value="1"/>
</dbReference>
<evidence type="ECO:0000256" key="2">
    <source>
        <dbReference type="ARBA" id="ARBA00008017"/>
    </source>
</evidence>
<feature type="compositionally biased region" description="Basic and acidic residues" evidence="7">
    <location>
        <begin position="840"/>
        <end position="891"/>
    </location>
</feature>